<dbReference type="PANTHER" id="PTHR37534:SF8">
    <property type="entry name" value="ZN(II)2CYS6 TRANSCRIPTION FACTOR (EUROFUNG)"/>
    <property type="match status" value="1"/>
</dbReference>
<dbReference type="PROSITE" id="PS50048">
    <property type="entry name" value="ZN2_CY6_FUNGAL_2"/>
    <property type="match status" value="1"/>
</dbReference>
<dbReference type="Gene3D" id="4.10.240.10">
    <property type="entry name" value="Zn(2)-C6 fungal-type DNA-binding domain"/>
    <property type="match status" value="1"/>
</dbReference>
<dbReference type="InterPro" id="IPR036864">
    <property type="entry name" value="Zn2-C6_fun-type_DNA-bd_sf"/>
</dbReference>
<protein>
    <submittedName>
        <fullName evidence="7">Fungal-specific transcription factor domain-containing protein</fullName>
    </submittedName>
</protein>
<evidence type="ECO:0000256" key="3">
    <source>
        <dbReference type="ARBA" id="ARBA00023125"/>
    </source>
</evidence>
<dbReference type="InterPro" id="IPR021858">
    <property type="entry name" value="Fun_TF"/>
</dbReference>
<feature type="domain" description="Zn(2)-C6 fungal-type" evidence="6">
    <location>
        <begin position="4"/>
        <end position="34"/>
    </location>
</feature>
<dbReference type="Pfam" id="PF11951">
    <property type="entry name" value="Fungal_trans_2"/>
    <property type="match status" value="1"/>
</dbReference>
<dbReference type="PANTHER" id="PTHR37534">
    <property type="entry name" value="TRANSCRIPTIONAL ACTIVATOR PROTEIN UGA3"/>
    <property type="match status" value="1"/>
</dbReference>
<sequence length="499" mass="55873">MPKACWTCRSRTVRCDESGIPCRKCEKAGLECRDRKPLRWVQGMAVRGKMRGRMYESILVKNKDREPMRLKTEQVSSIEDSPQFALQDPRIHHLDRSSRYYIDYYNERVCKLYILHDSDNNPLRHLIPYALDDVALLKSITALAARHFANTGHSFDQADAAVIPRYANANLGALLLKSQAIQILGAKLANPEPCSKDTVMATILLLIFIELLESGLDGWTFHLNGARGLSRLYRSLSQPGDRGGASNGSGEMDQDTRSFLARQYSLIDTLGGALSHPKPLRELSTSYDATVGQESIVRSFLGCPEFLLKSINFFSNQRRVTGRLPHGSIAIQEHVQDTVAMLDLTQRFDSLKWASGFHPASESSTPEIRNLSMLSEAYKTAALLYGRQVLGTIGSELAVPQNGELVSQLLGCIDGLKGEEPFFKCLLWPTFVAGLHCLEHDQQETVTDALRILWNSTNCLNVINASNILKDVWERVRVSGTQNKWSSGLAELDRHWLLI</sequence>
<comment type="subcellular location">
    <subcellularLocation>
        <location evidence="1">Nucleus</location>
    </subcellularLocation>
</comment>
<keyword evidence="3" id="KW-0238">DNA-binding</keyword>
<evidence type="ECO:0000256" key="2">
    <source>
        <dbReference type="ARBA" id="ARBA00023015"/>
    </source>
</evidence>
<dbReference type="SUPFAM" id="SSF57701">
    <property type="entry name" value="Zn2/Cys6 DNA-binding domain"/>
    <property type="match status" value="1"/>
</dbReference>
<evidence type="ECO:0000256" key="4">
    <source>
        <dbReference type="ARBA" id="ARBA00023163"/>
    </source>
</evidence>
<evidence type="ECO:0000256" key="5">
    <source>
        <dbReference type="ARBA" id="ARBA00023242"/>
    </source>
</evidence>
<reference evidence="7 8" key="1">
    <citation type="submission" date="2024-07" db="EMBL/GenBank/DDBJ databases">
        <title>Section-level genome sequencing and comparative genomics of Aspergillus sections Usti and Cavernicolus.</title>
        <authorList>
            <consortium name="Lawrence Berkeley National Laboratory"/>
            <person name="Nybo J.L."/>
            <person name="Vesth T.C."/>
            <person name="Theobald S."/>
            <person name="Frisvad J.C."/>
            <person name="Larsen T.O."/>
            <person name="Kjaerboelling I."/>
            <person name="Rothschild-Mancinelli K."/>
            <person name="Lyhne E.K."/>
            <person name="Kogle M.E."/>
            <person name="Barry K."/>
            <person name="Clum A."/>
            <person name="Na H."/>
            <person name="Ledsgaard L."/>
            <person name="Lin J."/>
            <person name="Lipzen A."/>
            <person name="Kuo A."/>
            <person name="Riley R."/>
            <person name="Mondo S."/>
            <person name="Labutti K."/>
            <person name="Haridas S."/>
            <person name="Pangalinan J."/>
            <person name="Salamov A.A."/>
            <person name="Simmons B.A."/>
            <person name="Magnuson J.K."/>
            <person name="Chen J."/>
            <person name="Drula E."/>
            <person name="Henrissat B."/>
            <person name="Wiebenga A."/>
            <person name="Lubbers R.J."/>
            <person name="Gomes A.C."/>
            <person name="Makela M.R."/>
            <person name="Stajich J."/>
            <person name="Grigoriev I.V."/>
            <person name="Mortensen U.H."/>
            <person name="De Vries R.P."/>
            <person name="Baker S.E."/>
            <person name="Andersen M.R."/>
        </authorList>
    </citation>
    <scope>NUCLEOTIDE SEQUENCE [LARGE SCALE GENOMIC DNA]</scope>
    <source>
        <strain evidence="7 8">CBS 123904</strain>
    </source>
</reference>
<dbReference type="CDD" id="cd00067">
    <property type="entry name" value="GAL4"/>
    <property type="match status" value="1"/>
</dbReference>
<dbReference type="Pfam" id="PF00172">
    <property type="entry name" value="Zn_clus"/>
    <property type="match status" value="1"/>
</dbReference>
<keyword evidence="2" id="KW-0805">Transcription regulation</keyword>
<evidence type="ECO:0000313" key="7">
    <source>
        <dbReference type="EMBL" id="KAL2848394.1"/>
    </source>
</evidence>
<dbReference type="SMART" id="SM00066">
    <property type="entry name" value="GAL4"/>
    <property type="match status" value="1"/>
</dbReference>
<organism evidence="7 8">
    <name type="scientific">Aspergillus pseudoustus</name>
    <dbReference type="NCBI Taxonomy" id="1810923"/>
    <lineage>
        <taxon>Eukaryota</taxon>
        <taxon>Fungi</taxon>
        <taxon>Dikarya</taxon>
        <taxon>Ascomycota</taxon>
        <taxon>Pezizomycotina</taxon>
        <taxon>Eurotiomycetes</taxon>
        <taxon>Eurotiomycetidae</taxon>
        <taxon>Eurotiales</taxon>
        <taxon>Aspergillaceae</taxon>
        <taxon>Aspergillus</taxon>
        <taxon>Aspergillus subgen. Nidulantes</taxon>
    </lineage>
</organism>
<gene>
    <name evidence="7" type="ORF">BJY01DRAFT_159916</name>
</gene>
<keyword evidence="5" id="KW-0539">Nucleus</keyword>
<keyword evidence="8" id="KW-1185">Reference proteome</keyword>
<evidence type="ECO:0000313" key="8">
    <source>
        <dbReference type="Proteomes" id="UP001610446"/>
    </source>
</evidence>
<dbReference type="EMBL" id="JBFXLU010000050">
    <property type="protein sequence ID" value="KAL2848394.1"/>
    <property type="molecule type" value="Genomic_DNA"/>
</dbReference>
<name>A0ABR4K7V8_9EURO</name>
<dbReference type="InterPro" id="IPR001138">
    <property type="entry name" value="Zn2Cys6_DnaBD"/>
</dbReference>
<evidence type="ECO:0000259" key="6">
    <source>
        <dbReference type="PROSITE" id="PS50048"/>
    </source>
</evidence>
<proteinExistence type="predicted"/>
<comment type="caution">
    <text evidence="7">The sequence shown here is derived from an EMBL/GenBank/DDBJ whole genome shotgun (WGS) entry which is preliminary data.</text>
</comment>
<evidence type="ECO:0000256" key="1">
    <source>
        <dbReference type="ARBA" id="ARBA00004123"/>
    </source>
</evidence>
<keyword evidence="4" id="KW-0804">Transcription</keyword>
<accession>A0ABR4K7V8</accession>
<dbReference type="Proteomes" id="UP001610446">
    <property type="component" value="Unassembled WGS sequence"/>
</dbReference>